<dbReference type="OrthoDB" id="9852649at2"/>
<name>A0A7I9UYY3_9ACTN</name>
<dbReference type="Gene3D" id="1.10.287.850">
    <property type="entry name" value="HP0062-like domain"/>
    <property type="match status" value="1"/>
</dbReference>
<sequence length="102" mass="10615">MTNTPLSVDTAATSRSAANLDDVAKRLDRVMNQAREALKVSAAGTDKVSVAAAHSFNTVATTFDEQLAKGTATMREVSAAITTHGSSVTKVDSENATTIVFV</sequence>
<dbReference type="Proteomes" id="UP000444980">
    <property type="component" value="Unassembled WGS sequence"/>
</dbReference>
<evidence type="ECO:0000313" key="3">
    <source>
        <dbReference type="Proteomes" id="UP000444980"/>
    </source>
</evidence>
<comment type="caution">
    <text evidence="2">The sequence shown here is derived from an EMBL/GenBank/DDBJ whole genome shotgun (WGS) entry which is preliminary data.</text>
</comment>
<reference evidence="3" key="1">
    <citation type="submission" date="2019-06" db="EMBL/GenBank/DDBJ databases">
        <title>Gordonia isolated from sludge of a wastewater treatment plant.</title>
        <authorList>
            <person name="Tamura T."/>
            <person name="Aoyama K."/>
            <person name="Kang Y."/>
            <person name="Saito S."/>
            <person name="Akiyama N."/>
            <person name="Yazawa K."/>
            <person name="Gonoi T."/>
            <person name="Mikami Y."/>
        </authorList>
    </citation>
    <scope>NUCLEOTIDE SEQUENCE [LARGE SCALE GENOMIC DNA]</scope>
    <source>
        <strain evidence="3">NBRC 107697</strain>
    </source>
</reference>
<protein>
    <recommendedName>
        <fullName evidence="1">PE domain-containing protein</fullName>
    </recommendedName>
</protein>
<accession>A0A7I9UYY3</accession>
<dbReference type="RefSeq" id="WP_161927258.1">
    <property type="nucleotide sequence ID" value="NZ_BJOU01000001.1"/>
</dbReference>
<dbReference type="Pfam" id="PF00934">
    <property type="entry name" value="PE"/>
    <property type="match status" value="1"/>
</dbReference>
<evidence type="ECO:0000259" key="1">
    <source>
        <dbReference type="Pfam" id="PF00934"/>
    </source>
</evidence>
<gene>
    <name evidence="2" type="ORF">nbrc107697_20490</name>
</gene>
<feature type="domain" description="PE" evidence="1">
    <location>
        <begin position="6"/>
        <end position="95"/>
    </location>
</feature>
<proteinExistence type="predicted"/>
<dbReference type="InterPro" id="IPR000084">
    <property type="entry name" value="PE-PGRS_N"/>
</dbReference>
<dbReference type="AlphaFoldDB" id="A0A7I9UYY3"/>
<dbReference type="EMBL" id="BJOU01000001">
    <property type="protein sequence ID" value="GED98010.1"/>
    <property type="molecule type" value="Genomic_DNA"/>
</dbReference>
<organism evidence="2 3">
    <name type="scientific">Gordonia crocea</name>
    <dbReference type="NCBI Taxonomy" id="589162"/>
    <lineage>
        <taxon>Bacteria</taxon>
        <taxon>Bacillati</taxon>
        <taxon>Actinomycetota</taxon>
        <taxon>Actinomycetes</taxon>
        <taxon>Mycobacteriales</taxon>
        <taxon>Gordoniaceae</taxon>
        <taxon>Gordonia</taxon>
    </lineage>
</organism>
<keyword evidence="3" id="KW-1185">Reference proteome</keyword>
<evidence type="ECO:0000313" key="2">
    <source>
        <dbReference type="EMBL" id="GED98010.1"/>
    </source>
</evidence>